<evidence type="ECO:0000313" key="2">
    <source>
        <dbReference type="Proteomes" id="UP001314205"/>
    </source>
</evidence>
<name>A0AAV1LWQ1_9NEOP</name>
<protein>
    <submittedName>
        <fullName evidence="1">Uncharacterized protein</fullName>
    </submittedName>
</protein>
<organism evidence="1 2">
    <name type="scientific">Parnassius mnemosyne</name>
    <name type="common">clouded apollo</name>
    <dbReference type="NCBI Taxonomy" id="213953"/>
    <lineage>
        <taxon>Eukaryota</taxon>
        <taxon>Metazoa</taxon>
        <taxon>Ecdysozoa</taxon>
        <taxon>Arthropoda</taxon>
        <taxon>Hexapoda</taxon>
        <taxon>Insecta</taxon>
        <taxon>Pterygota</taxon>
        <taxon>Neoptera</taxon>
        <taxon>Endopterygota</taxon>
        <taxon>Lepidoptera</taxon>
        <taxon>Glossata</taxon>
        <taxon>Ditrysia</taxon>
        <taxon>Papilionoidea</taxon>
        <taxon>Papilionidae</taxon>
        <taxon>Parnassiinae</taxon>
        <taxon>Parnassini</taxon>
        <taxon>Parnassius</taxon>
        <taxon>Driopa</taxon>
    </lineage>
</organism>
<keyword evidence="2" id="KW-1185">Reference proteome</keyword>
<comment type="caution">
    <text evidence="1">The sequence shown here is derived from an EMBL/GenBank/DDBJ whole genome shotgun (WGS) entry which is preliminary data.</text>
</comment>
<dbReference type="AlphaFoldDB" id="A0AAV1LWQ1"/>
<gene>
    <name evidence="1" type="ORF">PARMNEM_LOCUS18560</name>
</gene>
<accession>A0AAV1LWQ1</accession>
<dbReference type="Proteomes" id="UP001314205">
    <property type="component" value="Unassembled WGS sequence"/>
</dbReference>
<sequence>MYCQNASAKTVEDVLKMHWDQSERPVKADEDTLKALIDLDKLNDPHKQKEPELINRIRLVFHTRNLILVY</sequence>
<evidence type="ECO:0000313" key="1">
    <source>
        <dbReference type="EMBL" id="CAK1599706.1"/>
    </source>
</evidence>
<reference evidence="1 2" key="1">
    <citation type="submission" date="2023-11" db="EMBL/GenBank/DDBJ databases">
        <authorList>
            <person name="Hedman E."/>
            <person name="Englund M."/>
            <person name="Stromberg M."/>
            <person name="Nyberg Akerstrom W."/>
            <person name="Nylinder S."/>
            <person name="Jareborg N."/>
            <person name="Kallberg Y."/>
            <person name="Kronander E."/>
        </authorList>
    </citation>
    <scope>NUCLEOTIDE SEQUENCE [LARGE SCALE GENOMIC DNA]</scope>
</reference>
<proteinExistence type="predicted"/>
<dbReference type="EMBL" id="CAVLGL010000115">
    <property type="protein sequence ID" value="CAK1599706.1"/>
    <property type="molecule type" value="Genomic_DNA"/>
</dbReference>